<dbReference type="PROSITE" id="PS52050">
    <property type="entry name" value="WYL"/>
    <property type="match status" value="1"/>
</dbReference>
<evidence type="ECO:0000259" key="3">
    <source>
        <dbReference type="Pfam" id="PF25583"/>
    </source>
</evidence>
<feature type="region of interest" description="Disordered" evidence="1">
    <location>
        <begin position="251"/>
        <end position="281"/>
    </location>
</feature>
<keyword evidence="5" id="KW-1185">Reference proteome</keyword>
<name>A0ABX8QMD5_9ACTN</name>
<accession>A0ABX8QMD5</accession>
<dbReference type="InterPro" id="IPR051534">
    <property type="entry name" value="CBASS_pafABC_assoc_protein"/>
</dbReference>
<dbReference type="InterPro" id="IPR057727">
    <property type="entry name" value="WCX_dom"/>
</dbReference>
<evidence type="ECO:0000313" key="5">
    <source>
        <dbReference type="Proteomes" id="UP001049518"/>
    </source>
</evidence>
<evidence type="ECO:0000259" key="2">
    <source>
        <dbReference type="Pfam" id="PF13280"/>
    </source>
</evidence>
<organism evidence="4 5">
    <name type="scientific">Actinomadura graeca</name>
    <dbReference type="NCBI Taxonomy" id="2750812"/>
    <lineage>
        <taxon>Bacteria</taxon>
        <taxon>Bacillati</taxon>
        <taxon>Actinomycetota</taxon>
        <taxon>Actinomycetes</taxon>
        <taxon>Streptosporangiales</taxon>
        <taxon>Thermomonosporaceae</taxon>
        <taxon>Actinomadura</taxon>
    </lineage>
</organism>
<feature type="domain" description="WYL" evidence="2">
    <location>
        <begin position="146"/>
        <end position="209"/>
    </location>
</feature>
<reference evidence="4" key="1">
    <citation type="submission" date="2020-07" db="EMBL/GenBank/DDBJ databases">
        <authorList>
            <person name="Tarantini F.S."/>
            <person name="Hong K.W."/>
            <person name="Chan K.G."/>
        </authorList>
    </citation>
    <scope>NUCLEOTIDE SEQUENCE</scope>
    <source>
        <strain evidence="4">32-07</strain>
    </source>
</reference>
<gene>
    <name evidence="4" type="ORF">AGRA3207_000485</name>
</gene>
<dbReference type="Pfam" id="PF13280">
    <property type="entry name" value="WYL"/>
    <property type="match status" value="1"/>
</dbReference>
<sequence>MSRRKTERLLNLVVCLLATRRYLTAEQIRRAVPGYPDSDEAFKRMFERDKEELRELGVPLEVGSDQQGGGGEEIGYRIPPQAYELPDIHLTPDEAAVLGLAARVWQRASMAEAASGALLKLRAAGVETDVTTAVGIEPRVNTGDPAFPALWEAVRDGRPVAFDYQGIGRTSVARRHLEPWGVVSRRGRWYVVGFDRDREEQRVFRLSRIVGDVAGDGPSGSVTVPGGVDVRRIAFDWGDPVSEPRPATVRLRAGAAQGPRRWARDVRPAPAPGGAGDDGDWDEATLTFRDVERFAPYLARFAADVVVLDPPDLREAVIQQLKSVLAVASPDVASQDVASPDLKAGDSRDARELRDARDVREGTVNGR</sequence>
<protein>
    <submittedName>
        <fullName evidence="4">WYL domain-containing protein</fullName>
    </submittedName>
</protein>
<dbReference type="Pfam" id="PF25583">
    <property type="entry name" value="WCX"/>
    <property type="match status" value="1"/>
</dbReference>
<dbReference type="RefSeq" id="WP_231332914.1">
    <property type="nucleotide sequence ID" value="NZ_CP059572.1"/>
</dbReference>
<dbReference type="Proteomes" id="UP001049518">
    <property type="component" value="Chromosome"/>
</dbReference>
<dbReference type="InterPro" id="IPR026881">
    <property type="entry name" value="WYL_dom"/>
</dbReference>
<dbReference type="EMBL" id="CP059572">
    <property type="protein sequence ID" value="QXJ19881.1"/>
    <property type="molecule type" value="Genomic_DNA"/>
</dbReference>
<feature type="domain" description="WCX" evidence="3">
    <location>
        <begin position="244"/>
        <end position="324"/>
    </location>
</feature>
<dbReference type="PANTHER" id="PTHR34580">
    <property type="match status" value="1"/>
</dbReference>
<evidence type="ECO:0000313" key="4">
    <source>
        <dbReference type="EMBL" id="QXJ19881.1"/>
    </source>
</evidence>
<evidence type="ECO:0000256" key="1">
    <source>
        <dbReference type="SAM" id="MobiDB-lite"/>
    </source>
</evidence>
<dbReference type="PANTHER" id="PTHR34580:SF3">
    <property type="entry name" value="PROTEIN PAFB"/>
    <property type="match status" value="1"/>
</dbReference>
<proteinExistence type="predicted"/>
<feature type="compositionally biased region" description="Basic and acidic residues" evidence="1">
    <location>
        <begin position="343"/>
        <end position="361"/>
    </location>
</feature>
<feature type="region of interest" description="Disordered" evidence="1">
    <location>
        <begin position="329"/>
        <end position="367"/>
    </location>
</feature>